<dbReference type="PANTHER" id="PTHR34458">
    <property type="entry name" value="POLLEN OLE E 1 ALLERGEN AND EXTENSIN FAMILY PROTEIN-RELATED"/>
    <property type="match status" value="1"/>
</dbReference>
<dbReference type="EMBL" id="NQVE01000046">
    <property type="protein sequence ID" value="RAL51941.1"/>
    <property type="molecule type" value="Genomic_DNA"/>
</dbReference>
<keyword evidence="1" id="KW-0732">Signal</keyword>
<evidence type="ECO:0000313" key="2">
    <source>
        <dbReference type="EMBL" id="RAL51941.1"/>
    </source>
</evidence>
<accession>A0A328E663</accession>
<dbReference type="InterPro" id="IPR040404">
    <property type="entry name" value="Phylloplanin-like"/>
</dbReference>
<protein>
    <submittedName>
        <fullName evidence="2">Uncharacterized protein</fullName>
    </submittedName>
</protein>
<evidence type="ECO:0000313" key="3">
    <source>
        <dbReference type="Proteomes" id="UP000249390"/>
    </source>
</evidence>
<feature type="chain" id="PRO_5016249157" evidence="1">
    <location>
        <begin position="27"/>
        <end position="172"/>
    </location>
</feature>
<comment type="caution">
    <text evidence="2">The sequence shown here is derived from an EMBL/GenBank/DDBJ whole genome shotgun (WGS) entry which is preliminary data.</text>
</comment>
<dbReference type="Proteomes" id="UP000249390">
    <property type="component" value="Unassembled WGS sequence"/>
</dbReference>
<organism evidence="2 3">
    <name type="scientific">Cuscuta australis</name>
    <dbReference type="NCBI Taxonomy" id="267555"/>
    <lineage>
        <taxon>Eukaryota</taxon>
        <taxon>Viridiplantae</taxon>
        <taxon>Streptophyta</taxon>
        <taxon>Embryophyta</taxon>
        <taxon>Tracheophyta</taxon>
        <taxon>Spermatophyta</taxon>
        <taxon>Magnoliopsida</taxon>
        <taxon>eudicotyledons</taxon>
        <taxon>Gunneridae</taxon>
        <taxon>Pentapetalae</taxon>
        <taxon>asterids</taxon>
        <taxon>lamiids</taxon>
        <taxon>Solanales</taxon>
        <taxon>Convolvulaceae</taxon>
        <taxon>Cuscuteae</taxon>
        <taxon>Cuscuta</taxon>
        <taxon>Cuscuta subgen. Grammica</taxon>
        <taxon>Cuscuta sect. Cleistogrammica</taxon>
    </lineage>
</organism>
<proteinExistence type="predicted"/>
<keyword evidence="3" id="KW-1185">Reference proteome</keyword>
<name>A0A328E663_9ASTE</name>
<evidence type="ECO:0000256" key="1">
    <source>
        <dbReference type="SAM" id="SignalP"/>
    </source>
</evidence>
<sequence>MTTSKLVIVQVLLFVTFLVAPPATEGAATPLAGLWVHGAVACSASGNQPGVGIPGVSVAVVCNGTAAGELLTDISGYFNGVVTNLNGTSVDRSVPVPAPAAQCQAVVRTPVAGCPLLAQPGNLRAPVSIGRNLIRTLIGYVGTTTLGRFEFERTLLVSSCPVDFLYTPIHNI</sequence>
<feature type="signal peptide" evidence="1">
    <location>
        <begin position="1"/>
        <end position="26"/>
    </location>
</feature>
<dbReference type="AlphaFoldDB" id="A0A328E663"/>
<gene>
    <name evidence="2" type="ORF">DM860_010659</name>
</gene>
<reference evidence="2 3" key="1">
    <citation type="submission" date="2018-06" db="EMBL/GenBank/DDBJ databases">
        <title>The Genome of Cuscuta australis (Dodder) Provides Insight into the Evolution of Plant Parasitism.</title>
        <authorList>
            <person name="Liu H."/>
        </authorList>
    </citation>
    <scope>NUCLEOTIDE SEQUENCE [LARGE SCALE GENOMIC DNA]</scope>
    <source>
        <strain evidence="3">cv. Yunnan</strain>
        <tissue evidence="2">Vines</tissue>
    </source>
</reference>
<dbReference type="PANTHER" id="PTHR34458:SF11">
    <property type="entry name" value="MD-2-RELATED LIPID-RECOGNITION DOMAIN-CONTAINING PROTEIN"/>
    <property type="match status" value="1"/>
</dbReference>